<dbReference type="OMA" id="INDACGI"/>
<dbReference type="STRING" id="698492.A0A0E9NCE8"/>
<dbReference type="RefSeq" id="XP_019023707.1">
    <property type="nucleotide sequence ID" value="XM_019166158.1"/>
</dbReference>
<dbReference type="PANTHER" id="PTHR37574">
    <property type="entry name" value="LIPASE B"/>
    <property type="match status" value="1"/>
</dbReference>
<evidence type="ECO:0000313" key="1">
    <source>
        <dbReference type="EMBL" id="GAO47542.1"/>
    </source>
</evidence>
<gene>
    <name evidence="1" type="ORF">G7K_1747-t1</name>
</gene>
<reference evidence="1 2" key="2">
    <citation type="journal article" date="2014" name="J. Gen. Appl. Microbiol.">
        <title>The early diverging ascomycetous budding yeast Saitoella complicata has three histone deacetylases belonging to the Clr6, Hos2, and Rpd3 lineages.</title>
        <authorList>
            <person name="Nishida H."/>
            <person name="Matsumoto T."/>
            <person name="Kondo S."/>
            <person name="Hamamoto M."/>
            <person name="Yoshikawa H."/>
        </authorList>
    </citation>
    <scope>NUCLEOTIDE SEQUENCE [LARGE SCALE GENOMIC DNA]</scope>
    <source>
        <strain evidence="1 2">NRRL Y-17804</strain>
    </source>
</reference>
<evidence type="ECO:0000313" key="2">
    <source>
        <dbReference type="Proteomes" id="UP000033140"/>
    </source>
</evidence>
<dbReference type="Gene3D" id="3.40.50.1820">
    <property type="entry name" value="alpha/beta hydrolase"/>
    <property type="match status" value="1"/>
</dbReference>
<protein>
    <submittedName>
        <fullName evidence="1">Uncharacterized protein</fullName>
    </submittedName>
</protein>
<proteinExistence type="predicted"/>
<reference evidence="1 2" key="3">
    <citation type="journal article" date="2015" name="Genome Announc.">
        <title>Draft Genome Sequence of the Archiascomycetous Yeast Saitoella complicata.</title>
        <authorList>
            <person name="Yamauchi K."/>
            <person name="Kondo S."/>
            <person name="Hamamoto M."/>
            <person name="Takahashi Y."/>
            <person name="Ogura Y."/>
            <person name="Hayashi T."/>
            <person name="Nishida H."/>
        </authorList>
    </citation>
    <scope>NUCLEOTIDE SEQUENCE [LARGE SCALE GENOMIC DNA]</scope>
    <source>
        <strain evidence="1 2">NRRL Y-17804</strain>
    </source>
</reference>
<dbReference type="EMBL" id="BACD03000009">
    <property type="protein sequence ID" value="GAO47542.1"/>
    <property type="molecule type" value="Genomic_DNA"/>
</dbReference>
<comment type="caution">
    <text evidence="1">The sequence shown here is derived from an EMBL/GenBank/DDBJ whole genome shotgun (WGS) entry which is preliminary data.</text>
</comment>
<reference evidence="1 2" key="1">
    <citation type="journal article" date="2011" name="J. Gen. Appl. Microbiol.">
        <title>Draft genome sequencing of the enigmatic yeast Saitoella complicata.</title>
        <authorList>
            <person name="Nishida H."/>
            <person name="Hamamoto M."/>
            <person name="Sugiyama J."/>
        </authorList>
    </citation>
    <scope>NUCLEOTIDE SEQUENCE [LARGE SCALE GENOMIC DNA]</scope>
    <source>
        <strain evidence="1 2">NRRL Y-17804</strain>
    </source>
</reference>
<organism evidence="1 2">
    <name type="scientific">Saitoella complicata (strain BCRC 22490 / CBS 7301 / JCM 7358 / NBRC 10748 / NRRL Y-17804)</name>
    <dbReference type="NCBI Taxonomy" id="698492"/>
    <lineage>
        <taxon>Eukaryota</taxon>
        <taxon>Fungi</taxon>
        <taxon>Dikarya</taxon>
        <taxon>Ascomycota</taxon>
        <taxon>Taphrinomycotina</taxon>
        <taxon>Taphrinomycotina incertae sedis</taxon>
        <taxon>Saitoella</taxon>
    </lineage>
</organism>
<dbReference type="PANTHER" id="PTHR37574:SF1">
    <property type="entry name" value="LIPASE B"/>
    <property type="match status" value="1"/>
</dbReference>
<keyword evidence="2" id="KW-1185">Reference proteome</keyword>
<dbReference type="InterPro" id="IPR053228">
    <property type="entry name" value="Stereospecific_Lipase"/>
</dbReference>
<accession>A0A0E9NCE8</accession>
<dbReference type="Proteomes" id="UP000033140">
    <property type="component" value="Unassembled WGS sequence"/>
</dbReference>
<dbReference type="AlphaFoldDB" id="A0A0E9NCE8"/>
<dbReference type="OrthoDB" id="4605274at2759"/>
<sequence>MVDVCIAAALGDTQVNAENVTYAINYISAISQNKNISIITWSQSGLITQWAFKCWPSTRKVVSDFIPISPDFHGTVSAYALCPGFRKLPCDPAIIQQEYSSKFVQTLREGGGDSAYVPTTTLYSIYDEIVQPTSGTDASAYLKSSGFAQASNNEVQSLCPGRPAGGFYTHEGVLYNPISFALIRDALTHDGPGDSSRIDLATLCDLVAADGLSLNDVLATEGLIPLAVVNGCIVRAEDFRGTGTQKLCTIGDVYAVEQGEAIGGEAAQLPSATT</sequence>
<dbReference type="InterPro" id="IPR029058">
    <property type="entry name" value="AB_hydrolase_fold"/>
</dbReference>
<name>A0A0E9NCE8_SAICN</name>